<accession>A0A1I7TJC3</accession>
<evidence type="ECO:0000313" key="1">
    <source>
        <dbReference type="Proteomes" id="UP000095282"/>
    </source>
</evidence>
<dbReference type="eggNOG" id="ENOG502RVMR">
    <property type="taxonomic scope" value="Eukaryota"/>
</dbReference>
<proteinExistence type="predicted"/>
<dbReference type="InterPro" id="IPR005044">
    <property type="entry name" value="DUF282_CAE_spp"/>
</dbReference>
<organism evidence="1 2">
    <name type="scientific">Caenorhabditis tropicalis</name>
    <dbReference type="NCBI Taxonomy" id="1561998"/>
    <lineage>
        <taxon>Eukaryota</taxon>
        <taxon>Metazoa</taxon>
        <taxon>Ecdysozoa</taxon>
        <taxon>Nematoda</taxon>
        <taxon>Chromadorea</taxon>
        <taxon>Rhabditida</taxon>
        <taxon>Rhabditina</taxon>
        <taxon>Rhabditomorpha</taxon>
        <taxon>Rhabditoidea</taxon>
        <taxon>Rhabditidae</taxon>
        <taxon>Peloderinae</taxon>
        <taxon>Caenorhabditis</taxon>
    </lineage>
</organism>
<dbReference type="PANTHER" id="PTHR47921:SF1">
    <property type="entry name" value="C6 DOMAIN-CONTAINING PROTEIN-RELATED"/>
    <property type="match status" value="1"/>
</dbReference>
<dbReference type="WBParaSite" id="Csp11.Scaffold626.g6498.t1">
    <property type="protein sequence ID" value="Csp11.Scaffold626.g6498.t1"/>
    <property type="gene ID" value="Csp11.Scaffold626.g6498"/>
</dbReference>
<evidence type="ECO:0000313" key="2">
    <source>
        <dbReference type="WBParaSite" id="Csp11.Scaffold626.g6498.t1"/>
    </source>
</evidence>
<name>A0A1I7TJC3_9PELO</name>
<sequence>MLNVSDLLYQIVFHILKFPATTTTTTVAPFPCTVCQPVYDTTCQGLGIPNLLTGCPTALEAGIDYVFNTLNALFPIAPPNSCSTIVICPPTTTLEYIFLGNPIIGPSPVLAWCEETGPDAGTWYAGVSIIARFELASLACRPIIPG</sequence>
<reference evidence="2" key="1">
    <citation type="submission" date="2016-11" db="UniProtKB">
        <authorList>
            <consortium name="WormBaseParasite"/>
        </authorList>
    </citation>
    <scope>IDENTIFICATION</scope>
</reference>
<protein>
    <submittedName>
        <fullName evidence="2">Uncharacterized protein</fullName>
    </submittedName>
</protein>
<dbReference type="Pfam" id="PF03380">
    <property type="entry name" value="DUF282"/>
    <property type="match status" value="1"/>
</dbReference>
<dbReference type="AlphaFoldDB" id="A0A1I7TJC3"/>
<keyword evidence="1" id="KW-1185">Reference proteome</keyword>
<dbReference type="PANTHER" id="PTHR47921">
    <property type="entry name" value="PROTEIN CBG14847-RELATED"/>
    <property type="match status" value="1"/>
</dbReference>
<dbReference type="Proteomes" id="UP000095282">
    <property type="component" value="Unplaced"/>
</dbReference>